<evidence type="ECO:0000313" key="8">
    <source>
        <dbReference type="EMBL" id="CDH53139.1"/>
    </source>
</evidence>
<feature type="region of interest" description="Disordered" evidence="6">
    <location>
        <begin position="298"/>
        <end position="324"/>
    </location>
</feature>
<dbReference type="GO" id="GO:0005741">
    <property type="term" value="C:mitochondrial outer membrane"/>
    <property type="evidence" value="ECO:0007669"/>
    <property type="project" value="UniProtKB-SubCell"/>
</dbReference>
<sequence>MSAVLFARLGRSTLPSKANWVARTSYRRLARASTAAGQDAPATEDNSNNNATAAAATAAATAATTPPPPSSSSSEPPIDESKAFVQSILDAASPNGSKGSSDSSRGRKISRKSRRSFSVLPKSFLNSNYTPHSSIKVQALHPSYAESFTEQLWHELRFAVQTGLAPKGALASSNHADHLLLNVPGRGATYMQDNIAKRLAADVGADLIVFDPQDFIALAQASDSNIQGTSSTSQQASIDSKGQPSIVMFATRLDRDQSIMDDKAIVGDEFSTEFISKLRDMGFPPLQELYERFEQRLQEGEEAEDATTAPTTEETTTTTTATKPSEEMYSRFNTMFNRMLMTGDDKNPSSPKIVYLRDYERMRDHLSVTLREALMDSVEQMRQKGHRIIALAGYSPSLTTKYQNYQRLLSEIDIPLMPGMKCISVPPPLHDTFLFRSWETQLEVDAAKRIGEINARQILMALKQKDVIGIKGFQGSQTKMIAELSNLEGIQKSLWQPGEIDRHVTCAIGNALSSGKTTVTLDDFVVATNFVRHNMDQRKQVKRLLDKQRIKVDMDNNEPLNIHQLQKYCDSYESRFLSRIVDPYKVHGSFADVRVPQTTIDTLQSLITLPLVRPDVFRKGILKDNFISGVLLFGPPGTGKTMLAKAVAKESGSRMLEIQASDIYEMYVGEGEKNVKALFSLARKLSPCVVFIDEVDSLLGRRRSDSSSNSRREIINQFMVEWDGLSSDNEGVMVMAATNRPFDLDDAVLRRMPRRILVDLPKEDDRMEILKILLRDEEHEVSLAELARSTEHYSGSDLKNLCVTTALRAVQQEVSSKKKRILTQAHFDEALKLVRPSSAEDMDSLVEIRKWASKYGDGGSERKKQAIGFS</sequence>
<feature type="region of interest" description="Disordered" evidence="6">
    <location>
        <begin position="91"/>
        <end position="115"/>
    </location>
</feature>
<dbReference type="SMART" id="SM00382">
    <property type="entry name" value="AAA"/>
    <property type="match status" value="1"/>
</dbReference>
<comment type="caution">
    <text evidence="8">The sequence shown here is derived from an EMBL/GenBank/DDBJ whole genome shotgun (WGS) entry which is preliminary data.</text>
</comment>
<feature type="compositionally biased region" description="Low complexity" evidence="6">
    <location>
        <begin position="43"/>
        <end position="64"/>
    </location>
</feature>
<evidence type="ECO:0000256" key="4">
    <source>
        <dbReference type="ARBA" id="ARBA00022840"/>
    </source>
</evidence>
<keyword evidence="5" id="KW-0496">Mitochondrion</keyword>
<evidence type="ECO:0000256" key="3">
    <source>
        <dbReference type="ARBA" id="ARBA00022787"/>
    </source>
</evidence>
<dbReference type="Gene3D" id="1.10.8.60">
    <property type="match status" value="1"/>
</dbReference>
<dbReference type="VEuPathDB" id="FungiDB:LCOR_04525.1"/>
<dbReference type="OrthoDB" id="39734at2759"/>
<dbReference type="EMBL" id="CBTN010000016">
    <property type="protein sequence ID" value="CDH53139.1"/>
    <property type="molecule type" value="Genomic_DNA"/>
</dbReference>
<feature type="domain" description="AAA+ ATPase" evidence="7">
    <location>
        <begin position="626"/>
        <end position="763"/>
    </location>
</feature>
<keyword evidence="4" id="KW-0067">ATP-binding</keyword>
<proteinExistence type="predicted"/>
<evidence type="ECO:0000256" key="1">
    <source>
        <dbReference type="ARBA" id="ARBA00004572"/>
    </source>
</evidence>
<dbReference type="GO" id="GO:0016887">
    <property type="term" value="F:ATP hydrolysis activity"/>
    <property type="evidence" value="ECO:0007669"/>
    <property type="project" value="InterPro"/>
</dbReference>
<organism evidence="8 9">
    <name type="scientific">Lichtheimia corymbifera JMRC:FSU:9682</name>
    <dbReference type="NCBI Taxonomy" id="1263082"/>
    <lineage>
        <taxon>Eukaryota</taxon>
        <taxon>Fungi</taxon>
        <taxon>Fungi incertae sedis</taxon>
        <taxon>Mucoromycota</taxon>
        <taxon>Mucoromycotina</taxon>
        <taxon>Mucoromycetes</taxon>
        <taxon>Mucorales</taxon>
        <taxon>Lichtheimiaceae</taxon>
        <taxon>Lichtheimia</taxon>
    </lineage>
</organism>
<evidence type="ECO:0000256" key="2">
    <source>
        <dbReference type="ARBA" id="ARBA00022741"/>
    </source>
</evidence>
<feature type="compositionally biased region" description="Basic residues" evidence="6">
    <location>
        <begin position="106"/>
        <end position="115"/>
    </location>
</feature>
<dbReference type="InterPro" id="IPR003960">
    <property type="entry name" value="ATPase_AAA_CS"/>
</dbReference>
<evidence type="ECO:0000259" key="7">
    <source>
        <dbReference type="SMART" id="SM00382"/>
    </source>
</evidence>
<protein>
    <submittedName>
        <fullName evidence="8">Mitochondrial aaa</fullName>
    </submittedName>
</protein>
<dbReference type="Gene3D" id="3.40.50.300">
    <property type="entry name" value="P-loop containing nucleotide triphosphate hydrolases"/>
    <property type="match status" value="1"/>
</dbReference>
<dbReference type="InterPro" id="IPR027417">
    <property type="entry name" value="P-loop_NTPase"/>
</dbReference>
<feature type="region of interest" description="Disordered" evidence="6">
    <location>
        <begin position="35"/>
        <end position="78"/>
    </location>
</feature>
<accession>A0A068RT06</accession>
<comment type="subcellular location">
    <subcellularLocation>
        <location evidence="1">Mitochondrion outer membrane</location>
        <topology evidence="1">Single-pass membrane protein</topology>
    </subcellularLocation>
</comment>
<dbReference type="SUPFAM" id="SSF52540">
    <property type="entry name" value="P-loop containing nucleoside triphosphate hydrolases"/>
    <property type="match status" value="1"/>
</dbReference>
<dbReference type="AlphaFoldDB" id="A0A068RT06"/>
<keyword evidence="3" id="KW-1000">Mitochondrion outer membrane</keyword>
<dbReference type="InterPro" id="IPR051701">
    <property type="entry name" value="Mito_OM_Translocase_MSP1"/>
</dbReference>
<feature type="compositionally biased region" description="Low complexity" evidence="6">
    <location>
        <begin position="306"/>
        <end position="322"/>
    </location>
</feature>
<keyword evidence="2" id="KW-0547">Nucleotide-binding</keyword>
<evidence type="ECO:0000256" key="6">
    <source>
        <dbReference type="SAM" id="MobiDB-lite"/>
    </source>
</evidence>
<keyword evidence="9" id="KW-1185">Reference proteome</keyword>
<gene>
    <name evidence="8" type="ORF">LCOR_04525.1</name>
</gene>
<dbReference type="PROSITE" id="PS00674">
    <property type="entry name" value="AAA"/>
    <property type="match status" value="1"/>
</dbReference>
<dbReference type="PANTHER" id="PTHR45644">
    <property type="entry name" value="AAA ATPASE, PUTATIVE (AFU_ORTHOLOGUE AFUA_2G12920)-RELATED-RELATED"/>
    <property type="match status" value="1"/>
</dbReference>
<evidence type="ECO:0000313" key="9">
    <source>
        <dbReference type="Proteomes" id="UP000027586"/>
    </source>
</evidence>
<dbReference type="Proteomes" id="UP000027586">
    <property type="component" value="Unassembled WGS sequence"/>
</dbReference>
<keyword evidence="3" id="KW-0472">Membrane</keyword>
<reference evidence="8" key="1">
    <citation type="submission" date="2013-08" db="EMBL/GenBank/DDBJ databases">
        <title>Gene expansion shapes genome architecture in the human pathogen Lichtheimia corymbifera: an evolutionary genomics analysis in the ancient terrestrial Mucorales (Mucoromycotina).</title>
        <authorList>
            <person name="Schwartze V.U."/>
            <person name="Winter S."/>
            <person name="Shelest E."/>
            <person name="Marcet-Houben M."/>
            <person name="Horn F."/>
            <person name="Wehner S."/>
            <person name="Hoffmann K."/>
            <person name="Riege K."/>
            <person name="Sammeth M."/>
            <person name="Nowrousian M."/>
            <person name="Valiante V."/>
            <person name="Linde J."/>
            <person name="Jacobsen I.D."/>
            <person name="Marz M."/>
            <person name="Brakhage A.A."/>
            <person name="Gabaldon T."/>
            <person name="Bocker S."/>
            <person name="Voigt K."/>
        </authorList>
    </citation>
    <scope>NUCLEOTIDE SEQUENCE [LARGE SCALE GENOMIC DNA]</scope>
    <source>
        <strain evidence="8">FSU 9682</strain>
    </source>
</reference>
<dbReference type="STRING" id="1263082.A0A068RT06"/>
<dbReference type="Pfam" id="PF00004">
    <property type="entry name" value="AAA"/>
    <property type="match status" value="1"/>
</dbReference>
<dbReference type="PANTHER" id="PTHR45644:SF56">
    <property type="entry name" value="AAA ATPASE, PUTATIVE (AFU_ORTHOLOGUE AFUA_2G12920)-RELATED"/>
    <property type="match status" value="1"/>
</dbReference>
<name>A0A068RT06_9FUNG</name>
<dbReference type="InterPro" id="IPR003959">
    <property type="entry name" value="ATPase_AAA_core"/>
</dbReference>
<dbReference type="Pfam" id="PF17862">
    <property type="entry name" value="AAA_lid_3"/>
    <property type="match status" value="1"/>
</dbReference>
<dbReference type="InterPro" id="IPR041569">
    <property type="entry name" value="AAA_lid_3"/>
</dbReference>
<evidence type="ECO:0000256" key="5">
    <source>
        <dbReference type="ARBA" id="ARBA00023128"/>
    </source>
</evidence>
<dbReference type="InterPro" id="IPR003593">
    <property type="entry name" value="AAA+_ATPase"/>
</dbReference>
<dbReference type="GO" id="GO:0005524">
    <property type="term" value="F:ATP binding"/>
    <property type="evidence" value="ECO:0007669"/>
    <property type="project" value="UniProtKB-KW"/>
</dbReference>